<keyword evidence="16" id="KW-0812">Transmembrane</keyword>
<dbReference type="RefSeq" id="WP_407660873.1">
    <property type="nucleotide sequence ID" value="NZ_BAAAUB010000062.1"/>
</dbReference>
<feature type="transmembrane region" description="Helical" evidence="16">
    <location>
        <begin position="58"/>
        <end position="76"/>
    </location>
</feature>
<evidence type="ECO:0000313" key="18">
    <source>
        <dbReference type="EMBL" id="MCP2313203.1"/>
    </source>
</evidence>
<keyword evidence="19" id="KW-1185">Reference proteome</keyword>
<dbReference type="CDD" id="cd06423">
    <property type="entry name" value="CESA_like"/>
    <property type="match status" value="1"/>
</dbReference>
<accession>A0ABT1J726</accession>
<keyword evidence="8 16" id="KW-0472">Membrane</keyword>
<evidence type="ECO:0000256" key="6">
    <source>
        <dbReference type="ARBA" id="ARBA00022676"/>
    </source>
</evidence>
<comment type="catalytic activity">
    <reaction evidence="13">
        <text>[hyaluronan](n) + UDP-N-acetyl-alpha-D-glucosamine = N-acetyl-beta-D-glucosaminyl-(1-&gt;4)-[hyaluronan](n) + UDP + H(+)</text>
        <dbReference type="Rhea" id="RHEA:20465"/>
        <dbReference type="Rhea" id="RHEA-COMP:12583"/>
        <dbReference type="Rhea" id="RHEA-COMP:12585"/>
        <dbReference type="ChEBI" id="CHEBI:15378"/>
        <dbReference type="ChEBI" id="CHEBI:57705"/>
        <dbReference type="ChEBI" id="CHEBI:58223"/>
        <dbReference type="ChEBI" id="CHEBI:132153"/>
        <dbReference type="ChEBI" id="CHEBI:132154"/>
        <dbReference type="EC" id="2.4.1.212"/>
    </reaction>
</comment>
<name>A0ABT1J726_9ACTN</name>
<sequence>MILHPLPAPEETPAGPPPGLPATDRVLPPLPPGVRAPVRRPGPLGRAMDRMDPAVRHGFRRVLTLLCILPLLLILAREAPRLPQSPLILGYGFVVLTGTIAMLYIAYSKYDDPAVRELRRRPRDLDTFPPLPAVPRVSFLLAVKDEEDCIEDCVRSMAASDYPDLQIVVVDDLSEDGTRDVLRRLEHELDITVLYLDKNLGKKHALVRACEIADGDVIAFTDSDCILAPDALRRCIDALVRHPELGAVSGHCRALNAPVSVFTRAQDVWYEGQFRVAKAAEAVFGSVACVSGPLAVFRRDAIYNYLPAWAGDRFLGAPFRFATDRQLTGYVLGQKWKGQGLKRQYADSPFVTAEDFPERTWRIGYVQSARVWTNVPARFRPFMKQQIRWKKSFIRNMCFTGTFMWRRGLGPAALYYGHALWVVSAPFMAFRHLLWAPLHGAAFLTLLYLCGVVLKGLVWGLAFKVDNPGDTRWRYRPVMSLLSSVVLAWLLPYSLATIRRGVWSRSAT</sequence>
<keyword evidence="6" id="KW-0328">Glycosyltransferase</keyword>
<dbReference type="PANTHER" id="PTHR22913">
    <property type="entry name" value="HYALURONAN SYNTHASE"/>
    <property type="match status" value="1"/>
</dbReference>
<dbReference type="InterPro" id="IPR029044">
    <property type="entry name" value="Nucleotide-diphossugar_trans"/>
</dbReference>
<dbReference type="SUPFAM" id="SSF53448">
    <property type="entry name" value="Nucleotide-diphospho-sugar transferases"/>
    <property type="match status" value="1"/>
</dbReference>
<evidence type="ECO:0000256" key="5">
    <source>
        <dbReference type="ARBA" id="ARBA00022475"/>
    </source>
</evidence>
<comment type="caution">
    <text evidence="18">The sequence shown here is derived from an EMBL/GenBank/DDBJ whole genome shotgun (WGS) entry which is preliminary data.</text>
</comment>
<evidence type="ECO:0000256" key="11">
    <source>
        <dbReference type="ARBA" id="ARBA00042148"/>
    </source>
</evidence>
<evidence type="ECO:0000256" key="15">
    <source>
        <dbReference type="SAM" id="MobiDB-lite"/>
    </source>
</evidence>
<dbReference type="Pfam" id="PF00535">
    <property type="entry name" value="Glycos_transf_2"/>
    <property type="match status" value="1"/>
</dbReference>
<evidence type="ECO:0000256" key="13">
    <source>
        <dbReference type="ARBA" id="ARBA00047709"/>
    </source>
</evidence>
<comment type="similarity">
    <text evidence="3">Belongs to the NodC/HAS family.</text>
</comment>
<evidence type="ECO:0000256" key="9">
    <source>
        <dbReference type="ARBA" id="ARBA00037408"/>
    </source>
</evidence>
<feature type="transmembrane region" description="Helical" evidence="16">
    <location>
        <begin position="413"/>
        <end position="434"/>
    </location>
</feature>
<evidence type="ECO:0000256" key="8">
    <source>
        <dbReference type="ARBA" id="ARBA00023136"/>
    </source>
</evidence>
<evidence type="ECO:0000259" key="17">
    <source>
        <dbReference type="Pfam" id="PF00535"/>
    </source>
</evidence>
<evidence type="ECO:0000256" key="3">
    <source>
        <dbReference type="ARBA" id="ARBA00006782"/>
    </source>
</evidence>
<evidence type="ECO:0000256" key="1">
    <source>
        <dbReference type="ARBA" id="ARBA00004236"/>
    </source>
</evidence>
<organism evidence="18 19">
    <name type="scientific">Kitasatospora paracochleata</name>
    <dbReference type="NCBI Taxonomy" id="58354"/>
    <lineage>
        <taxon>Bacteria</taxon>
        <taxon>Bacillati</taxon>
        <taxon>Actinomycetota</taxon>
        <taxon>Actinomycetes</taxon>
        <taxon>Kitasatosporales</taxon>
        <taxon>Streptomycetaceae</taxon>
        <taxon>Kitasatospora</taxon>
    </lineage>
</organism>
<feature type="region of interest" description="Disordered" evidence="15">
    <location>
        <begin position="1"/>
        <end position="49"/>
    </location>
</feature>
<keyword evidence="5" id="KW-1003">Cell membrane</keyword>
<evidence type="ECO:0000313" key="19">
    <source>
        <dbReference type="Proteomes" id="UP001206483"/>
    </source>
</evidence>
<dbReference type="InterPro" id="IPR001173">
    <property type="entry name" value="Glyco_trans_2-like"/>
</dbReference>
<protein>
    <recommendedName>
        <fullName evidence="10">Hyaluronan synthase</fullName>
        <ecNumber evidence="4">2.4.1.212</ecNumber>
    </recommendedName>
    <alternativeName>
        <fullName evidence="12">Hyaluronate synthase</fullName>
    </alternativeName>
    <alternativeName>
        <fullName evidence="11">Hyaluronic acid synthase</fullName>
    </alternativeName>
</protein>
<dbReference type="Gene3D" id="3.90.550.10">
    <property type="entry name" value="Spore Coat Polysaccharide Biosynthesis Protein SpsA, Chain A"/>
    <property type="match status" value="1"/>
</dbReference>
<evidence type="ECO:0000256" key="12">
    <source>
        <dbReference type="ARBA" id="ARBA00043237"/>
    </source>
</evidence>
<evidence type="ECO:0000256" key="14">
    <source>
        <dbReference type="ARBA" id="ARBA00048168"/>
    </source>
</evidence>
<keyword evidence="16" id="KW-1133">Transmembrane helix</keyword>
<evidence type="ECO:0000256" key="4">
    <source>
        <dbReference type="ARBA" id="ARBA00012207"/>
    </source>
</evidence>
<feature type="compositionally biased region" description="Low complexity" evidence="15">
    <location>
        <begin position="35"/>
        <end position="46"/>
    </location>
</feature>
<feature type="domain" description="Glycosyltransferase 2-like" evidence="17">
    <location>
        <begin position="139"/>
        <end position="304"/>
    </location>
</feature>
<feature type="compositionally biased region" description="Pro residues" evidence="15">
    <location>
        <begin position="1"/>
        <end position="20"/>
    </location>
</feature>
<proteinExistence type="inferred from homology"/>
<gene>
    <name evidence="18" type="ORF">FHR36_006384</name>
</gene>
<dbReference type="EMBL" id="JAMZDX010000006">
    <property type="protein sequence ID" value="MCP2313203.1"/>
    <property type="molecule type" value="Genomic_DNA"/>
</dbReference>
<keyword evidence="7" id="KW-0808">Transferase</keyword>
<evidence type="ECO:0000256" key="16">
    <source>
        <dbReference type="SAM" id="Phobius"/>
    </source>
</evidence>
<comment type="subcellular location">
    <subcellularLocation>
        <location evidence="1">Cell membrane</location>
    </subcellularLocation>
</comment>
<comment type="function">
    <text evidence="9">Glycosaminoglycan synthesis. The hyaluronic acid capsule is involved in the pathogenicity of group A Streptococci; it may be the major virulence determinant.</text>
</comment>
<feature type="transmembrane region" description="Helical" evidence="16">
    <location>
        <begin position="440"/>
        <end position="463"/>
    </location>
</feature>
<dbReference type="PANTHER" id="PTHR22913:SF12">
    <property type="entry name" value="MANNURONAN SYNTHASE"/>
    <property type="match status" value="1"/>
</dbReference>
<evidence type="ECO:0000256" key="2">
    <source>
        <dbReference type="ARBA" id="ARBA00004698"/>
    </source>
</evidence>
<feature type="transmembrane region" description="Helical" evidence="16">
    <location>
        <begin position="88"/>
        <end position="107"/>
    </location>
</feature>
<reference evidence="18 19" key="1">
    <citation type="submission" date="2022-06" db="EMBL/GenBank/DDBJ databases">
        <title>Sequencing the genomes of 1000 actinobacteria strains.</title>
        <authorList>
            <person name="Klenk H.-P."/>
        </authorList>
    </citation>
    <scope>NUCLEOTIDE SEQUENCE [LARGE SCALE GENOMIC DNA]</scope>
    <source>
        <strain evidence="18 19">DSM 41656</strain>
    </source>
</reference>
<feature type="transmembrane region" description="Helical" evidence="16">
    <location>
        <begin position="475"/>
        <end position="495"/>
    </location>
</feature>
<comment type="catalytic activity">
    <reaction evidence="14">
        <text>N-acetyl-beta-D-glucosaminyl-(1-&gt;4)-[hyaluronan](n) + UDP-alpha-D-glucuronate = [hyaluronan](n+1) + UDP + H(+)</text>
        <dbReference type="Rhea" id="RHEA:12528"/>
        <dbReference type="Rhea" id="RHEA-COMP:12585"/>
        <dbReference type="Rhea" id="RHEA-COMP:12587"/>
        <dbReference type="ChEBI" id="CHEBI:15378"/>
        <dbReference type="ChEBI" id="CHEBI:58052"/>
        <dbReference type="ChEBI" id="CHEBI:58223"/>
        <dbReference type="ChEBI" id="CHEBI:132153"/>
        <dbReference type="ChEBI" id="CHEBI:132154"/>
        <dbReference type="EC" id="2.4.1.212"/>
    </reaction>
</comment>
<dbReference type="EC" id="2.4.1.212" evidence="4"/>
<dbReference type="Proteomes" id="UP001206483">
    <property type="component" value="Unassembled WGS sequence"/>
</dbReference>
<comment type="pathway">
    <text evidence="2">Glycan biosynthesis; hyaluronan biosynthesis.</text>
</comment>
<evidence type="ECO:0000256" key="10">
    <source>
        <dbReference type="ARBA" id="ARBA00040508"/>
    </source>
</evidence>
<evidence type="ECO:0000256" key="7">
    <source>
        <dbReference type="ARBA" id="ARBA00022679"/>
    </source>
</evidence>